<gene>
    <name evidence="1" type="ORF">BJ138DRAFT_1011307</name>
</gene>
<protein>
    <submittedName>
        <fullName evidence="1">Uncharacterized protein</fullName>
    </submittedName>
</protein>
<proteinExistence type="predicted"/>
<organism evidence="1 2">
    <name type="scientific">Hygrophoropsis aurantiaca</name>
    <dbReference type="NCBI Taxonomy" id="72124"/>
    <lineage>
        <taxon>Eukaryota</taxon>
        <taxon>Fungi</taxon>
        <taxon>Dikarya</taxon>
        <taxon>Basidiomycota</taxon>
        <taxon>Agaricomycotina</taxon>
        <taxon>Agaricomycetes</taxon>
        <taxon>Agaricomycetidae</taxon>
        <taxon>Boletales</taxon>
        <taxon>Coniophorineae</taxon>
        <taxon>Hygrophoropsidaceae</taxon>
        <taxon>Hygrophoropsis</taxon>
    </lineage>
</organism>
<accession>A0ACB8A878</accession>
<name>A0ACB8A878_9AGAM</name>
<sequence>MIARCRAKSWIIQLKEEDNQCTVPNAQRGMKGHVIIYPQEPSRIASMLPPTMEDIVTPICVIFIGSSPPTAEWLKAKARPLIVRKERVRDALKWLKANNLHYKDITINHDMLDDLDDEQLLPVHIEHVCSSEADDVLTSRYDSADVNLSSNEEPPIAINFQNVVVTDVDGNAPSHQLRAAALRHVRKQGTGYIEVPHGAAAVNEFNNPALFPMIYPTLYPYGLGGFEDSARSAKLSLKRHVKHL</sequence>
<dbReference type="Proteomes" id="UP000790377">
    <property type="component" value="Unassembled WGS sequence"/>
</dbReference>
<evidence type="ECO:0000313" key="1">
    <source>
        <dbReference type="EMBL" id="KAH7909211.1"/>
    </source>
</evidence>
<reference evidence="1" key="1">
    <citation type="journal article" date="2021" name="New Phytol.">
        <title>Evolutionary innovations through gain and loss of genes in the ectomycorrhizal Boletales.</title>
        <authorList>
            <person name="Wu G."/>
            <person name="Miyauchi S."/>
            <person name="Morin E."/>
            <person name="Kuo A."/>
            <person name="Drula E."/>
            <person name="Varga T."/>
            <person name="Kohler A."/>
            <person name="Feng B."/>
            <person name="Cao Y."/>
            <person name="Lipzen A."/>
            <person name="Daum C."/>
            <person name="Hundley H."/>
            <person name="Pangilinan J."/>
            <person name="Johnson J."/>
            <person name="Barry K."/>
            <person name="LaButti K."/>
            <person name="Ng V."/>
            <person name="Ahrendt S."/>
            <person name="Min B."/>
            <person name="Choi I.G."/>
            <person name="Park H."/>
            <person name="Plett J.M."/>
            <person name="Magnuson J."/>
            <person name="Spatafora J.W."/>
            <person name="Nagy L.G."/>
            <person name="Henrissat B."/>
            <person name="Grigoriev I.V."/>
            <person name="Yang Z.L."/>
            <person name="Xu J."/>
            <person name="Martin F.M."/>
        </authorList>
    </citation>
    <scope>NUCLEOTIDE SEQUENCE</scope>
    <source>
        <strain evidence="1">ATCC 28755</strain>
    </source>
</reference>
<dbReference type="EMBL" id="MU267772">
    <property type="protein sequence ID" value="KAH7909211.1"/>
    <property type="molecule type" value="Genomic_DNA"/>
</dbReference>
<evidence type="ECO:0000313" key="2">
    <source>
        <dbReference type="Proteomes" id="UP000790377"/>
    </source>
</evidence>
<feature type="non-terminal residue" evidence="1">
    <location>
        <position position="244"/>
    </location>
</feature>
<keyword evidence="2" id="KW-1185">Reference proteome</keyword>
<comment type="caution">
    <text evidence="1">The sequence shown here is derived from an EMBL/GenBank/DDBJ whole genome shotgun (WGS) entry which is preliminary data.</text>
</comment>